<name>A0AA88E1W0_FICCA</name>
<dbReference type="Proteomes" id="UP001187192">
    <property type="component" value="Unassembled WGS sequence"/>
</dbReference>
<keyword evidence="3" id="KW-1185">Reference proteome</keyword>
<reference evidence="2" key="1">
    <citation type="submission" date="2023-07" db="EMBL/GenBank/DDBJ databases">
        <title>draft genome sequence of fig (Ficus carica).</title>
        <authorList>
            <person name="Takahashi T."/>
            <person name="Nishimura K."/>
        </authorList>
    </citation>
    <scope>NUCLEOTIDE SEQUENCE</scope>
</reference>
<evidence type="ECO:0000313" key="3">
    <source>
        <dbReference type="Proteomes" id="UP001187192"/>
    </source>
</evidence>
<protein>
    <submittedName>
        <fullName evidence="2">Uncharacterized protein</fullName>
    </submittedName>
</protein>
<dbReference type="EMBL" id="BTGU01000291">
    <property type="protein sequence ID" value="GMN66143.1"/>
    <property type="molecule type" value="Genomic_DNA"/>
</dbReference>
<dbReference type="AlphaFoldDB" id="A0AA88E1W0"/>
<accession>A0AA88E1W0</accession>
<gene>
    <name evidence="2" type="ORF">TIFTF001_035215</name>
</gene>
<comment type="caution">
    <text evidence="2">The sequence shown here is derived from an EMBL/GenBank/DDBJ whole genome shotgun (WGS) entry which is preliminary data.</text>
</comment>
<proteinExistence type="predicted"/>
<evidence type="ECO:0000256" key="1">
    <source>
        <dbReference type="SAM" id="MobiDB-lite"/>
    </source>
</evidence>
<sequence>MGYYYWVLVRCPKVTFSNRIGHHVSRGHITRESNLLLQFVGATNPSSSITSCSLIIMYMIRVRVGSWFELDWADRPDHSMAVRHVVLAEQKLTTYVYAVDKYGNGLRKAGRYSQEAPRGARLPNGCQEAPQGHQGPPTGARRPSRSLRA</sequence>
<feature type="region of interest" description="Disordered" evidence="1">
    <location>
        <begin position="110"/>
        <end position="149"/>
    </location>
</feature>
<organism evidence="2 3">
    <name type="scientific">Ficus carica</name>
    <name type="common">Common fig</name>
    <dbReference type="NCBI Taxonomy" id="3494"/>
    <lineage>
        <taxon>Eukaryota</taxon>
        <taxon>Viridiplantae</taxon>
        <taxon>Streptophyta</taxon>
        <taxon>Embryophyta</taxon>
        <taxon>Tracheophyta</taxon>
        <taxon>Spermatophyta</taxon>
        <taxon>Magnoliopsida</taxon>
        <taxon>eudicotyledons</taxon>
        <taxon>Gunneridae</taxon>
        <taxon>Pentapetalae</taxon>
        <taxon>rosids</taxon>
        <taxon>fabids</taxon>
        <taxon>Rosales</taxon>
        <taxon>Moraceae</taxon>
        <taxon>Ficeae</taxon>
        <taxon>Ficus</taxon>
    </lineage>
</organism>
<evidence type="ECO:0000313" key="2">
    <source>
        <dbReference type="EMBL" id="GMN66143.1"/>
    </source>
</evidence>